<dbReference type="RefSeq" id="WP_087432057.1">
    <property type="nucleotide sequence ID" value="NZ_JAMDLV010000027.1"/>
</dbReference>
<evidence type="ECO:0000256" key="2">
    <source>
        <dbReference type="ARBA" id="ARBA00022741"/>
    </source>
</evidence>
<keyword evidence="2" id="KW-0547">Nucleotide-binding</keyword>
<feature type="domain" description="ABC transporter" evidence="4">
    <location>
        <begin position="4"/>
        <end position="230"/>
    </location>
</feature>
<protein>
    <submittedName>
        <fullName evidence="5">ABC transporter ATP-binding protein</fullName>
    </submittedName>
</protein>
<dbReference type="Proteomes" id="UP001207626">
    <property type="component" value="Unassembled WGS sequence"/>
</dbReference>
<keyword evidence="1" id="KW-0813">Transport</keyword>
<name>A0ABT4DZ49_9BACL</name>
<gene>
    <name evidence="5" type="ORF">M5X09_23745</name>
</gene>
<dbReference type="EMBL" id="JAMDLW010000041">
    <property type="protein sequence ID" value="MCY9522634.1"/>
    <property type="molecule type" value="Genomic_DNA"/>
</dbReference>
<dbReference type="CDD" id="cd03230">
    <property type="entry name" value="ABC_DR_subfamily_A"/>
    <property type="match status" value="1"/>
</dbReference>
<dbReference type="PROSITE" id="PS00211">
    <property type="entry name" value="ABC_TRANSPORTER_1"/>
    <property type="match status" value="1"/>
</dbReference>
<evidence type="ECO:0000313" key="6">
    <source>
        <dbReference type="Proteomes" id="UP001207626"/>
    </source>
</evidence>
<dbReference type="Pfam" id="PF00005">
    <property type="entry name" value="ABC_tran"/>
    <property type="match status" value="1"/>
</dbReference>
<dbReference type="PANTHER" id="PTHR42939:SF1">
    <property type="entry name" value="ABC TRANSPORTER ATP-BINDING PROTEIN ALBC-RELATED"/>
    <property type="match status" value="1"/>
</dbReference>
<evidence type="ECO:0000313" key="5">
    <source>
        <dbReference type="EMBL" id="MCY9522634.1"/>
    </source>
</evidence>
<dbReference type="InterPro" id="IPR027417">
    <property type="entry name" value="P-loop_NTPase"/>
</dbReference>
<dbReference type="SUPFAM" id="SSF52540">
    <property type="entry name" value="P-loop containing nucleoside triphosphate hydrolases"/>
    <property type="match status" value="1"/>
</dbReference>
<comment type="caution">
    <text evidence="5">The sequence shown here is derived from an EMBL/GenBank/DDBJ whole genome shotgun (WGS) entry which is preliminary data.</text>
</comment>
<dbReference type="InterPro" id="IPR017871">
    <property type="entry name" value="ABC_transporter-like_CS"/>
</dbReference>
<dbReference type="Gene3D" id="3.40.50.300">
    <property type="entry name" value="P-loop containing nucleotide triphosphate hydrolases"/>
    <property type="match status" value="1"/>
</dbReference>
<dbReference type="InterPro" id="IPR003593">
    <property type="entry name" value="AAA+_ATPase"/>
</dbReference>
<dbReference type="GO" id="GO:0005524">
    <property type="term" value="F:ATP binding"/>
    <property type="evidence" value="ECO:0007669"/>
    <property type="project" value="UniProtKB-KW"/>
</dbReference>
<dbReference type="InterPro" id="IPR051782">
    <property type="entry name" value="ABC_Transporter_VariousFunc"/>
</dbReference>
<evidence type="ECO:0000256" key="1">
    <source>
        <dbReference type="ARBA" id="ARBA00022448"/>
    </source>
</evidence>
<reference evidence="5 6" key="1">
    <citation type="submission" date="2022-05" db="EMBL/GenBank/DDBJ databases">
        <title>Genome Sequencing of Bee-Associated Microbes.</title>
        <authorList>
            <person name="Dunlap C."/>
        </authorList>
    </citation>
    <scope>NUCLEOTIDE SEQUENCE [LARGE SCALE GENOMIC DNA]</scope>
    <source>
        <strain evidence="5 6">NRRL NRS-1438</strain>
    </source>
</reference>
<keyword evidence="6" id="KW-1185">Reference proteome</keyword>
<dbReference type="InterPro" id="IPR003439">
    <property type="entry name" value="ABC_transporter-like_ATP-bd"/>
</dbReference>
<evidence type="ECO:0000259" key="4">
    <source>
        <dbReference type="PROSITE" id="PS50893"/>
    </source>
</evidence>
<sequence length="317" mass="35704">MDVVKMCGLTKRYGKQRGIEQVNLTVKQGEVFGFIGPNGAGKSTTLRTMMQLIRPTAGAVELFGERVSKERPDLRKRIGYLPSEVHYHPDMTGLEVLSFAASVHGLDLKHTPAPAYAERLKLDVRKRVKSYSLGNRKKLGIVQCMLHQPELLVLDEPTSGLDPLMQHTFFDMLSEQNEQGATIFFSTHVLSEVEKLCQRVAFIREGKLLRVCDVDSIPGKDARIVHVRFRQPGDCIDSYQLRTLDPDAAYDGREHRLLLRGELHLALRQLSAYEIDDIRIDQPSLEQLFMAEYEAGNTTESAAFPHSKAGKQEGRES</sequence>
<organism evidence="5 6">
    <name type="scientific">Paenibacillus apiarius</name>
    <dbReference type="NCBI Taxonomy" id="46240"/>
    <lineage>
        <taxon>Bacteria</taxon>
        <taxon>Bacillati</taxon>
        <taxon>Bacillota</taxon>
        <taxon>Bacilli</taxon>
        <taxon>Bacillales</taxon>
        <taxon>Paenibacillaceae</taxon>
        <taxon>Paenibacillus</taxon>
    </lineage>
</organism>
<proteinExistence type="predicted"/>
<accession>A0ABT4DZ49</accession>
<dbReference type="PANTHER" id="PTHR42939">
    <property type="entry name" value="ABC TRANSPORTER ATP-BINDING PROTEIN ALBC-RELATED"/>
    <property type="match status" value="1"/>
</dbReference>
<keyword evidence="3 5" id="KW-0067">ATP-binding</keyword>
<dbReference type="SMART" id="SM00382">
    <property type="entry name" value="AAA"/>
    <property type="match status" value="1"/>
</dbReference>
<evidence type="ECO:0000256" key="3">
    <source>
        <dbReference type="ARBA" id="ARBA00022840"/>
    </source>
</evidence>
<dbReference type="PROSITE" id="PS50893">
    <property type="entry name" value="ABC_TRANSPORTER_2"/>
    <property type="match status" value="1"/>
</dbReference>